<evidence type="ECO:0000259" key="1">
    <source>
        <dbReference type="PROSITE" id="PS50043"/>
    </source>
</evidence>
<dbReference type="PROSITE" id="PS50043">
    <property type="entry name" value="HTH_LUXR_2"/>
    <property type="match status" value="1"/>
</dbReference>
<dbReference type="AlphaFoldDB" id="A0A6B3C3B2"/>
<name>A0A6B3C3B2_9ACTN</name>
<dbReference type="GO" id="GO:0006355">
    <property type="term" value="P:regulation of DNA-templated transcription"/>
    <property type="evidence" value="ECO:0007669"/>
    <property type="project" value="InterPro"/>
</dbReference>
<dbReference type="Gene3D" id="1.10.10.10">
    <property type="entry name" value="Winged helix-like DNA-binding domain superfamily/Winged helix DNA-binding domain"/>
    <property type="match status" value="1"/>
</dbReference>
<proteinExistence type="predicted"/>
<protein>
    <submittedName>
        <fullName evidence="2">LuxR family transcriptional regulator</fullName>
    </submittedName>
</protein>
<dbReference type="RefSeq" id="WP_164321023.1">
    <property type="nucleotide sequence ID" value="NZ_JAAGLU010000036.1"/>
</dbReference>
<comment type="caution">
    <text evidence="2">The sequence shown here is derived from an EMBL/GenBank/DDBJ whole genome shotgun (WGS) entry which is preliminary data.</text>
</comment>
<dbReference type="Gene3D" id="1.25.40.10">
    <property type="entry name" value="Tetratricopeptide repeat domain"/>
    <property type="match status" value="1"/>
</dbReference>
<dbReference type="PRINTS" id="PR00364">
    <property type="entry name" value="DISEASERSIST"/>
</dbReference>
<dbReference type="InterPro" id="IPR000792">
    <property type="entry name" value="Tscrpt_reg_LuxR_C"/>
</dbReference>
<dbReference type="InterPro" id="IPR027417">
    <property type="entry name" value="P-loop_NTPase"/>
</dbReference>
<dbReference type="SUPFAM" id="SSF46894">
    <property type="entry name" value="C-terminal effector domain of the bipartite response regulators"/>
    <property type="match status" value="1"/>
</dbReference>
<dbReference type="PANTHER" id="PTHR47691">
    <property type="entry name" value="REGULATOR-RELATED"/>
    <property type="match status" value="1"/>
</dbReference>
<dbReference type="CDD" id="cd06170">
    <property type="entry name" value="LuxR_C_like"/>
    <property type="match status" value="1"/>
</dbReference>
<reference evidence="2" key="1">
    <citation type="submission" date="2020-01" db="EMBL/GenBank/DDBJ databases">
        <title>Insect and environment-associated Actinomycetes.</title>
        <authorList>
            <person name="Currrie C."/>
            <person name="Chevrette M."/>
            <person name="Carlson C."/>
            <person name="Stubbendieck R."/>
            <person name="Wendt-Pienkowski E."/>
        </authorList>
    </citation>
    <scope>NUCLEOTIDE SEQUENCE</scope>
    <source>
        <strain evidence="2">SID12501</strain>
    </source>
</reference>
<evidence type="ECO:0000313" key="2">
    <source>
        <dbReference type="EMBL" id="NEC90832.1"/>
    </source>
</evidence>
<sequence>MVFGFGQRRGGQLPVELTSFVGRTEELALVRGAFEQARLVTLVGPGGVGKSRTALRAAAGLGELFPDGVWLAELSGLRDPELVPATLAAVLELPEQPGMEPVDAVVAHLQGRRLLIVLDTCEHLVDACAMLSDILLREAEGVSVLATSRQPLDVPGEHCVQLAPLATDEALELFLERARAAVPGFRFPVAPRSLQEGEASDRERLLALVRRLDGIPLALELAAVRLRAVPLGELVARLDHRFEVLTGGRRTALARHQTLRTAIGWSHELCTPEERLLWARLSVFAGSFRLAVAEQVCGGGELAGGRVLEALIGLVDKSVVQRVGEDGGRYRLLDTIREYGADWLDESGDAPAVRERHFACYEDLAQRFWGGFLTSAQVGLHREVRDEVADVRAALRYAYEGGEERAERGVWVATLLGPYWRAVGTLSEGRYWIDKGLGLAVGDSEARAWGLLMTGVFAVWTADLDTALARFPEAQEVARRVGEERVALFTEAYLGGLAALCGDVENGLAALEGARLRMVETDDGLGIGVFHYEGALVRAVLGDTAGALELCATGLAYLEGTGERQLYGSTLMVQGVIRWLSGERAESAASLRRALDAAGELGEVLVFAMCALVLGWHAAHEGRPVRAAWLLGYAEHARRTGGDPVDLLPSLLEEQRAVRESVREVLGDAEFEQWRGVGARLSGQDVLDAVRADAEVPGARRKVPGPRGVDALTRREREVAALVAQGLSNREIAERLVISKRTADAHVEHILAKLGVTSRGEIPALPALPAVPVVPATPEM</sequence>
<dbReference type="PRINTS" id="PR00038">
    <property type="entry name" value="HTHLUXR"/>
</dbReference>
<dbReference type="Pfam" id="PF00196">
    <property type="entry name" value="GerE"/>
    <property type="match status" value="1"/>
</dbReference>
<dbReference type="Gene3D" id="3.40.50.300">
    <property type="entry name" value="P-loop containing nucleotide triphosphate hydrolases"/>
    <property type="match status" value="1"/>
</dbReference>
<dbReference type="SUPFAM" id="SSF52540">
    <property type="entry name" value="P-loop containing nucleoside triphosphate hydrolases"/>
    <property type="match status" value="1"/>
</dbReference>
<organism evidence="2">
    <name type="scientific">Streptomyces sp. SID12501</name>
    <dbReference type="NCBI Taxonomy" id="2706042"/>
    <lineage>
        <taxon>Bacteria</taxon>
        <taxon>Bacillati</taxon>
        <taxon>Actinomycetota</taxon>
        <taxon>Actinomycetes</taxon>
        <taxon>Kitasatosporales</taxon>
        <taxon>Streptomycetaceae</taxon>
        <taxon>Streptomyces</taxon>
    </lineage>
</organism>
<dbReference type="SMART" id="SM00421">
    <property type="entry name" value="HTH_LUXR"/>
    <property type="match status" value="1"/>
</dbReference>
<dbReference type="InterPro" id="IPR016032">
    <property type="entry name" value="Sig_transdc_resp-reg_C-effctor"/>
</dbReference>
<accession>A0A6B3C3B2</accession>
<dbReference type="InterPro" id="IPR036388">
    <property type="entry name" value="WH-like_DNA-bd_sf"/>
</dbReference>
<gene>
    <name evidence="2" type="ORF">G3I71_34675</name>
</gene>
<dbReference type="EMBL" id="JAAGLU010000036">
    <property type="protein sequence ID" value="NEC90832.1"/>
    <property type="molecule type" value="Genomic_DNA"/>
</dbReference>
<dbReference type="PANTHER" id="PTHR47691:SF3">
    <property type="entry name" value="HTH-TYPE TRANSCRIPTIONAL REGULATOR RV0890C-RELATED"/>
    <property type="match status" value="1"/>
</dbReference>
<dbReference type="GO" id="GO:0003677">
    <property type="term" value="F:DNA binding"/>
    <property type="evidence" value="ECO:0007669"/>
    <property type="project" value="InterPro"/>
</dbReference>
<feature type="domain" description="HTH luxR-type" evidence="1">
    <location>
        <begin position="705"/>
        <end position="770"/>
    </location>
</feature>
<dbReference type="InterPro" id="IPR011990">
    <property type="entry name" value="TPR-like_helical_dom_sf"/>
</dbReference>